<evidence type="ECO:0000313" key="1">
    <source>
        <dbReference type="EMBL" id="KKQ49568.1"/>
    </source>
</evidence>
<dbReference type="EMBL" id="LBTX01000013">
    <property type="protein sequence ID" value="KKQ49568.1"/>
    <property type="molecule type" value="Genomic_DNA"/>
</dbReference>
<comment type="caution">
    <text evidence="1">The sequence shown here is derived from an EMBL/GenBank/DDBJ whole genome shotgun (WGS) entry which is preliminary data.</text>
</comment>
<evidence type="ECO:0000313" key="2">
    <source>
        <dbReference type="Proteomes" id="UP000034231"/>
    </source>
</evidence>
<dbReference type="Proteomes" id="UP000034231">
    <property type="component" value="Unassembled WGS sequence"/>
</dbReference>
<organism evidence="1 2">
    <name type="scientific">Candidatus Shapirobacteria bacterium GW2011_GWE1_38_10</name>
    <dbReference type="NCBI Taxonomy" id="1618488"/>
    <lineage>
        <taxon>Bacteria</taxon>
        <taxon>Candidatus Shapironibacteriota</taxon>
    </lineage>
</organism>
<proteinExistence type="predicted"/>
<sequence length="69" mass="7669">MTEILAFVEKGESFGRRLEINWGDGGTTIIRDGEIVLRGKDGKTYQVPQNSEHGLICREVVTESGYTLP</sequence>
<reference evidence="1 2" key="1">
    <citation type="journal article" date="2015" name="Nature">
        <title>rRNA introns, odd ribosomes, and small enigmatic genomes across a large radiation of phyla.</title>
        <authorList>
            <person name="Brown C.T."/>
            <person name="Hug L.A."/>
            <person name="Thomas B.C."/>
            <person name="Sharon I."/>
            <person name="Castelle C.J."/>
            <person name="Singh A."/>
            <person name="Wilkins M.J."/>
            <person name="Williams K.H."/>
            <person name="Banfield J.F."/>
        </authorList>
    </citation>
    <scope>NUCLEOTIDE SEQUENCE [LARGE SCALE GENOMIC DNA]</scope>
</reference>
<gene>
    <name evidence="1" type="ORF">US68_C0013G0008</name>
</gene>
<name>A0A0G0I2L8_9BACT</name>
<dbReference type="AlphaFoldDB" id="A0A0G0I2L8"/>
<protein>
    <submittedName>
        <fullName evidence="1">Uncharacterized protein</fullName>
    </submittedName>
</protein>
<accession>A0A0G0I2L8</accession>